<dbReference type="EMBL" id="BRLJ01000003">
    <property type="protein sequence ID" value="GKX63076.1"/>
    <property type="molecule type" value="Genomic_DNA"/>
</dbReference>
<evidence type="ECO:0000313" key="1">
    <source>
        <dbReference type="EMBL" id="GKX63076.1"/>
    </source>
</evidence>
<protein>
    <recommendedName>
        <fullName evidence="3">DNA-binding protein</fullName>
    </recommendedName>
</protein>
<gene>
    <name evidence="1" type="ORF">SOASR032_16450</name>
</gene>
<accession>A0ABQ5LHK6</accession>
<keyword evidence="2" id="KW-1185">Reference proteome</keyword>
<name>A0ABQ5LHK6_9GAMM</name>
<evidence type="ECO:0008006" key="3">
    <source>
        <dbReference type="Google" id="ProtNLM"/>
    </source>
</evidence>
<proteinExistence type="predicted"/>
<sequence>MNNFFITEKELYLLLDKKRTALWGLRKRHKFPEPVLTHPSRYNRKVVMEWLENGGVNQII</sequence>
<evidence type="ECO:0000313" key="2">
    <source>
        <dbReference type="Proteomes" id="UP001059610"/>
    </source>
</evidence>
<reference evidence="1" key="1">
    <citation type="submission" date="2022-06" db="EMBL/GenBank/DDBJ databases">
        <title>Draft genome sequences of Pragia fontium str. JCM24417.</title>
        <authorList>
            <person name="Wakabayashi Y."/>
            <person name="Kojima K."/>
        </authorList>
    </citation>
    <scope>NUCLEOTIDE SEQUENCE</scope>
    <source>
        <strain evidence="1">JCM 24417</strain>
    </source>
</reference>
<organism evidence="1 2">
    <name type="scientific">Pragia fontium</name>
    <dbReference type="NCBI Taxonomy" id="82985"/>
    <lineage>
        <taxon>Bacteria</taxon>
        <taxon>Pseudomonadati</taxon>
        <taxon>Pseudomonadota</taxon>
        <taxon>Gammaproteobacteria</taxon>
        <taxon>Enterobacterales</taxon>
        <taxon>Budviciaceae</taxon>
        <taxon>Pragia</taxon>
    </lineage>
</organism>
<comment type="caution">
    <text evidence="1">The sequence shown here is derived from an EMBL/GenBank/DDBJ whole genome shotgun (WGS) entry which is preliminary data.</text>
</comment>
<dbReference type="Proteomes" id="UP001059610">
    <property type="component" value="Unassembled WGS sequence"/>
</dbReference>